<dbReference type="InterPro" id="IPR047122">
    <property type="entry name" value="Trans-enoyl_RdTase-like"/>
</dbReference>
<evidence type="ECO:0000259" key="1">
    <source>
        <dbReference type="SMART" id="SM00829"/>
    </source>
</evidence>
<dbReference type="SMART" id="SM00829">
    <property type="entry name" value="PKS_ER"/>
    <property type="match status" value="1"/>
</dbReference>
<dbReference type="OMA" id="EDIEYGI"/>
<dbReference type="KEGG" id="tbl:TBLA_0I02830"/>
<dbReference type="eggNOG" id="KOG1198">
    <property type="taxonomic scope" value="Eukaryota"/>
</dbReference>
<dbReference type="FunCoup" id="I2H987">
    <property type="interactions" value="240"/>
</dbReference>
<dbReference type="PANTHER" id="PTHR45348">
    <property type="entry name" value="HYPOTHETICAL OXIDOREDUCTASE (EUROFUNG)"/>
    <property type="match status" value="1"/>
</dbReference>
<evidence type="ECO:0000313" key="2">
    <source>
        <dbReference type="EMBL" id="CCH62939.1"/>
    </source>
</evidence>
<dbReference type="InterPro" id="IPR036291">
    <property type="entry name" value="NAD(P)-bd_dom_sf"/>
</dbReference>
<dbReference type="InParanoid" id="I2H987"/>
<name>I2H987_HENB6</name>
<dbReference type="OrthoDB" id="9992527at2759"/>
<dbReference type="Gene3D" id="3.40.50.720">
    <property type="entry name" value="NAD(P)-binding Rossmann-like Domain"/>
    <property type="match status" value="1"/>
</dbReference>
<dbReference type="InterPro" id="IPR020843">
    <property type="entry name" value="ER"/>
</dbReference>
<dbReference type="GeneID" id="14498191"/>
<organism evidence="2 3">
    <name type="scientific">Henningerozyma blattae (strain ATCC 34711 / CBS 6284 / DSM 70876 / NBRC 10599 / NRRL Y-10934 / UCD 77-7)</name>
    <name type="common">Yeast</name>
    <name type="synonym">Tetrapisispora blattae</name>
    <dbReference type="NCBI Taxonomy" id="1071380"/>
    <lineage>
        <taxon>Eukaryota</taxon>
        <taxon>Fungi</taxon>
        <taxon>Dikarya</taxon>
        <taxon>Ascomycota</taxon>
        <taxon>Saccharomycotina</taxon>
        <taxon>Saccharomycetes</taxon>
        <taxon>Saccharomycetales</taxon>
        <taxon>Saccharomycetaceae</taxon>
        <taxon>Henningerozyma</taxon>
    </lineage>
</organism>
<gene>
    <name evidence="2" type="primary">TBLA0I02830</name>
    <name evidence="2" type="ORF">TBLA_0I02830</name>
</gene>
<keyword evidence="3" id="KW-1185">Reference proteome</keyword>
<feature type="domain" description="Enoyl reductase (ER)" evidence="1">
    <location>
        <begin position="14"/>
        <end position="371"/>
    </location>
</feature>
<dbReference type="InterPro" id="IPR011032">
    <property type="entry name" value="GroES-like_sf"/>
</dbReference>
<dbReference type="SUPFAM" id="SSF50129">
    <property type="entry name" value="GroES-like"/>
    <property type="match status" value="1"/>
</dbReference>
<dbReference type="CDD" id="cd08249">
    <property type="entry name" value="enoyl_reductase_like"/>
    <property type="match status" value="1"/>
</dbReference>
<dbReference type="InterPro" id="IPR013154">
    <property type="entry name" value="ADH-like_N"/>
</dbReference>
<reference evidence="2 3" key="1">
    <citation type="journal article" date="2011" name="Proc. Natl. Acad. Sci. U.S.A.">
        <title>Evolutionary erosion of yeast sex chromosomes by mating-type switching accidents.</title>
        <authorList>
            <person name="Gordon J.L."/>
            <person name="Armisen D."/>
            <person name="Proux-Wera E."/>
            <person name="Oheigeartaigh S.S."/>
            <person name="Byrne K.P."/>
            <person name="Wolfe K.H."/>
        </authorList>
    </citation>
    <scope>NUCLEOTIDE SEQUENCE [LARGE SCALE GENOMIC DNA]</scope>
    <source>
        <strain evidence="3">ATCC 34711 / CBS 6284 / DSM 70876 / NBRC 10599 / NRRL Y-10934 / UCD 77-7</strain>
    </source>
</reference>
<dbReference type="EMBL" id="HE806324">
    <property type="protein sequence ID" value="CCH62939.1"/>
    <property type="molecule type" value="Genomic_DNA"/>
</dbReference>
<dbReference type="AlphaFoldDB" id="I2H987"/>
<sequence length="374" mass="40702">MSTLPTTMNAIKIRDGKAAFESGVALPVLEEGNFLIKVISVAVNPTDWKHVSYKIAPNGATVGCDCVGEIVKFGEGVDTSRFSIGDIVYGFVHGSSRRLPNNGAFANYAAMDSNVAFRAPEGIKLSGKASIPEGPCNTIESLASLPISLGTAGMILTDSFKIKMEWEPTKVQKDTPILIWGGATAVGEILIQLCKKLNAFSSIIVVASRKHEKKLKEYGADDLFDYHDSDVVEQITKKYPNLEYLVDGASTRDTIQQVYSCATKTGQATVLNLIGLKDDAIKPEIRRSNVNLITTLLYCVLGKDVQFPTFTLPANPAYRQAAINFIHWIEPKVIAGEIRHIPIKVYPNGLQDIPQMLNDSETGKVSGEKLITVI</sequence>
<dbReference type="Gene3D" id="3.90.180.10">
    <property type="entry name" value="Medium-chain alcohol dehydrogenases, catalytic domain"/>
    <property type="match status" value="1"/>
</dbReference>
<dbReference type="HOGENOM" id="CLU_026673_16_1_1"/>
<dbReference type="Pfam" id="PF00107">
    <property type="entry name" value="ADH_zinc_N"/>
    <property type="match status" value="1"/>
</dbReference>
<protein>
    <recommendedName>
        <fullName evidence="1">Enoyl reductase (ER) domain-containing protein</fullName>
    </recommendedName>
</protein>
<dbReference type="InterPro" id="IPR013149">
    <property type="entry name" value="ADH-like_C"/>
</dbReference>
<dbReference type="RefSeq" id="XP_004182458.1">
    <property type="nucleotide sequence ID" value="XM_004182410.1"/>
</dbReference>
<accession>I2H987</accession>
<dbReference type="GO" id="GO:0016651">
    <property type="term" value="F:oxidoreductase activity, acting on NAD(P)H"/>
    <property type="evidence" value="ECO:0007669"/>
    <property type="project" value="InterPro"/>
</dbReference>
<dbReference type="Proteomes" id="UP000002866">
    <property type="component" value="Chromosome 9"/>
</dbReference>
<evidence type="ECO:0000313" key="3">
    <source>
        <dbReference type="Proteomes" id="UP000002866"/>
    </source>
</evidence>
<proteinExistence type="predicted"/>
<dbReference type="Pfam" id="PF08240">
    <property type="entry name" value="ADH_N"/>
    <property type="match status" value="1"/>
</dbReference>
<dbReference type="PANTHER" id="PTHR45348:SF2">
    <property type="entry name" value="ZINC-TYPE ALCOHOL DEHYDROGENASE-LIKE PROTEIN C2E1P3.01"/>
    <property type="match status" value="1"/>
</dbReference>
<dbReference type="SUPFAM" id="SSF51735">
    <property type="entry name" value="NAD(P)-binding Rossmann-fold domains"/>
    <property type="match status" value="1"/>
</dbReference>